<feature type="region of interest" description="Disordered" evidence="11">
    <location>
        <begin position="1070"/>
        <end position="1127"/>
    </location>
</feature>
<keyword evidence="15" id="KW-1185">Reference proteome</keyword>
<evidence type="ECO:0000256" key="3">
    <source>
        <dbReference type="ARBA" id="ARBA00022737"/>
    </source>
</evidence>
<dbReference type="SMART" id="SM00355">
    <property type="entry name" value="ZnF_C2H2"/>
    <property type="match status" value="24"/>
</dbReference>
<feature type="domain" description="C2H2-type" evidence="12">
    <location>
        <begin position="502"/>
        <end position="529"/>
    </location>
</feature>
<feature type="domain" description="C2H2-type" evidence="12">
    <location>
        <begin position="559"/>
        <end position="586"/>
    </location>
</feature>
<dbReference type="Proteomes" id="UP000691718">
    <property type="component" value="Unassembled WGS sequence"/>
</dbReference>
<dbReference type="SMART" id="SM00868">
    <property type="entry name" value="zf-AD"/>
    <property type="match status" value="1"/>
</dbReference>
<evidence type="ECO:0000259" key="12">
    <source>
        <dbReference type="PROSITE" id="PS50157"/>
    </source>
</evidence>
<organism evidence="14 15">
    <name type="scientific">Parnassius apollo</name>
    <name type="common">Apollo butterfly</name>
    <name type="synonym">Papilio apollo</name>
    <dbReference type="NCBI Taxonomy" id="110799"/>
    <lineage>
        <taxon>Eukaryota</taxon>
        <taxon>Metazoa</taxon>
        <taxon>Ecdysozoa</taxon>
        <taxon>Arthropoda</taxon>
        <taxon>Hexapoda</taxon>
        <taxon>Insecta</taxon>
        <taxon>Pterygota</taxon>
        <taxon>Neoptera</taxon>
        <taxon>Endopterygota</taxon>
        <taxon>Lepidoptera</taxon>
        <taxon>Glossata</taxon>
        <taxon>Ditrysia</taxon>
        <taxon>Papilionoidea</taxon>
        <taxon>Papilionidae</taxon>
        <taxon>Parnassiinae</taxon>
        <taxon>Parnassini</taxon>
        <taxon>Parnassius</taxon>
        <taxon>Parnassius</taxon>
    </lineage>
</organism>
<proteinExistence type="predicted"/>
<dbReference type="FunFam" id="3.30.160.60:FF:000446">
    <property type="entry name" value="Zinc finger protein"/>
    <property type="match status" value="2"/>
</dbReference>
<dbReference type="Pfam" id="PF00096">
    <property type="entry name" value="zf-C2H2"/>
    <property type="match status" value="7"/>
</dbReference>
<dbReference type="OrthoDB" id="9411774at2759"/>
<feature type="binding site" evidence="10">
    <location>
        <position position="48"/>
    </location>
    <ligand>
        <name>Zn(2+)</name>
        <dbReference type="ChEBI" id="CHEBI:29105"/>
    </ligand>
</feature>
<feature type="domain" description="C2H2-type" evidence="12">
    <location>
        <begin position="248"/>
        <end position="270"/>
    </location>
</feature>
<evidence type="ECO:0000313" key="15">
    <source>
        <dbReference type="Proteomes" id="UP000691718"/>
    </source>
</evidence>
<dbReference type="FunFam" id="3.30.160.60:FF:000870">
    <property type="entry name" value="zinc finger protein 197 isoform X1"/>
    <property type="match status" value="1"/>
</dbReference>
<dbReference type="InterPro" id="IPR050636">
    <property type="entry name" value="C2H2-ZF_domain-containing"/>
</dbReference>
<evidence type="ECO:0000256" key="5">
    <source>
        <dbReference type="ARBA" id="ARBA00022833"/>
    </source>
</evidence>
<keyword evidence="4 9" id="KW-0863">Zinc-finger</keyword>
<dbReference type="PANTHER" id="PTHR47772:SF13">
    <property type="entry name" value="GASTRULA ZINC FINGER PROTEIN XLCGF49.1-LIKE-RELATED"/>
    <property type="match status" value="1"/>
</dbReference>
<name>A0A8S3X8J4_PARAO</name>
<gene>
    <name evidence="14" type="ORF">PAPOLLO_LOCUS14424</name>
</gene>
<dbReference type="PROSITE" id="PS00028">
    <property type="entry name" value="ZINC_FINGER_C2H2_1"/>
    <property type="match status" value="17"/>
</dbReference>
<keyword evidence="6" id="KW-0805">Transcription regulation</keyword>
<dbReference type="PROSITE" id="PS50157">
    <property type="entry name" value="ZINC_FINGER_C2H2_2"/>
    <property type="match status" value="18"/>
</dbReference>
<feature type="domain" description="C2H2-type" evidence="12">
    <location>
        <begin position="1217"/>
        <end position="1244"/>
    </location>
</feature>
<evidence type="ECO:0000256" key="4">
    <source>
        <dbReference type="ARBA" id="ARBA00022771"/>
    </source>
</evidence>
<dbReference type="PROSITE" id="PS51915">
    <property type="entry name" value="ZAD"/>
    <property type="match status" value="1"/>
</dbReference>
<dbReference type="EMBL" id="CAJQZP010000975">
    <property type="protein sequence ID" value="CAG5004644.1"/>
    <property type="molecule type" value="Genomic_DNA"/>
</dbReference>
<feature type="compositionally biased region" description="Acidic residues" evidence="11">
    <location>
        <begin position="446"/>
        <end position="461"/>
    </location>
</feature>
<comment type="subcellular location">
    <subcellularLocation>
        <location evidence="1">Nucleus</location>
    </subcellularLocation>
</comment>
<dbReference type="InterPro" id="IPR013087">
    <property type="entry name" value="Znf_C2H2_type"/>
</dbReference>
<dbReference type="FunFam" id="3.30.160.60:FF:000100">
    <property type="entry name" value="Zinc finger 45-like"/>
    <property type="match status" value="1"/>
</dbReference>
<feature type="domain" description="C2H2-type" evidence="12">
    <location>
        <begin position="530"/>
        <end position="558"/>
    </location>
</feature>
<evidence type="ECO:0000256" key="2">
    <source>
        <dbReference type="ARBA" id="ARBA00022723"/>
    </source>
</evidence>
<dbReference type="InterPro" id="IPR012934">
    <property type="entry name" value="Znf_AD"/>
</dbReference>
<evidence type="ECO:0000256" key="10">
    <source>
        <dbReference type="PROSITE-ProRule" id="PRU01263"/>
    </source>
</evidence>
<feature type="compositionally biased region" description="Acidic residues" evidence="11">
    <location>
        <begin position="1070"/>
        <end position="1081"/>
    </location>
</feature>
<feature type="compositionally biased region" description="Polar residues" evidence="11">
    <location>
        <begin position="1012"/>
        <end position="1025"/>
    </location>
</feature>
<evidence type="ECO:0000259" key="13">
    <source>
        <dbReference type="PROSITE" id="PS51915"/>
    </source>
</evidence>
<feature type="domain" description="C2H2-type" evidence="12">
    <location>
        <begin position="847"/>
        <end position="874"/>
    </location>
</feature>
<feature type="domain" description="C2H2-type" evidence="12">
    <location>
        <begin position="1132"/>
        <end position="1160"/>
    </location>
</feature>
<feature type="domain" description="C2H2-type" evidence="12">
    <location>
        <begin position="1245"/>
        <end position="1272"/>
    </location>
</feature>
<feature type="domain" description="C2H2-type" evidence="12">
    <location>
        <begin position="615"/>
        <end position="642"/>
    </location>
</feature>
<feature type="domain" description="C2H2-type" evidence="12">
    <location>
        <begin position="875"/>
        <end position="902"/>
    </location>
</feature>
<feature type="domain" description="C2H2-type" evidence="12">
    <location>
        <begin position="587"/>
        <end position="614"/>
    </location>
</feature>
<feature type="domain" description="C2H2-type" evidence="12">
    <location>
        <begin position="1161"/>
        <end position="1188"/>
    </location>
</feature>
<evidence type="ECO:0000256" key="6">
    <source>
        <dbReference type="ARBA" id="ARBA00023015"/>
    </source>
</evidence>
<keyword evidence="3" id="KW-0677">Repeat</keyword>
<feature type="binding site" evidence="10">
    <location>
        <position position="45"/>
    </location>
    <ligand>
        <name>Zn(2+)</name>
        <dbReference type="ChEBI" id="CHEBI:29105"/>
    </ligand>
</feature>
<evidence type="ECO:0000256" key="7">
    <source>
        <dbReference type="ARBA" id="ARBA00023163"/>
    </source>
</evidence>
<comment type="caution">
    <text evidence="14">The sequence shown here is derived from an EMBL/GenBank/DDBJ whole genome shotgun (WGS) entry which is preliminary data.</text>
</comment>
<reference evidence="14" key="1">
    <citation type="submission" date="2021-04" db="EMBL/GenBank/DDBJ databases">
        <authorList>
            <person name="Tunstrom K."/>
        </authorList>
    </citation>
    <scope>NUCLEOTIDE SEQUENCE</scope>
</reference>
<feature type="binding site" evidence="10">
    <location>
        <position position="91"/>
    </location>
    <ligand>
        <name>Zn(2+)</name>
        <dbReference type="ChEBI" id="CHEBI:29105"/>
    </ligand>
</feature>
<feature type="compositionally biased region" description="Low complexity" evidence="11">
    <location>
        <begin position="1087"/>
        <end position="1104"/>
    </location>
</feature>
<dbReference type="Pfam" id="PF07776">
    <property type="entry name" value="zf-AD"/>
    <property type="match status" value="1"/>
</dbReference>
<dbReference type="GO" id="GO:0008270">
    <property type="term" value="F:zinc ion binding"/>
    <property type="evidence" value="ECO:0007669"/>
    <property type="project" value="UniProtKB-UniRule"/>
</dbReference>
<evidence type="ECO:0000313" key="14">
    <source>
        <dbReference type="EMBL" id="CAG5004644.1"/>
    </source>
</evidence>
<evidence type="ECO:0000256" key="1">
    <source>
        <dbReference type="ARBA" id="ARBA00004123"/>
    </source>
</evidence>
<feature type="domain" description="C2H2-type" evidence="12">
    <location>
        <begin position="1189"/>
        <end position="1216"/>
    </location>
</feature>
<evidence type="ECO:0000256" key="8">
    <source>
        <dbReference type="ARBA" id="ARBA00023242"/>
    </source>
</evidence>
<keyword evidence="2 10" id="KW-0479">Metal-binding</keyword>
<keyword evidence="7" id="KW-0804">Transcription</keyword>
<feature type="domain" description="C2H2-type" evidence="12">
    <location>
        <begin position="671"/>
        <end position="699"/>
    </location>
</feature>
<feature type="domain" description="C2H2-type" evidence="12">
    <location>
        <begin position="790"/>
        <end position="818"/>
    </location>
</feature>
<accession>A0A8S3X8J4</accession>
<evidence type="ECO:0000256" key="9">
    <source>
        <dbReference type="PROSITE-ProRule" id="PRU00042"/>
    </source>
</evidence>
<feature type="region of interest" description="Disordered" evidence="11">
    <location>
        <begin position="1000"/>
        <end position="1053"/>
    </location>
</feature>
<evidence type="ECO:0000256" key="11">
    <source>
        <dbReference type="SAM" id="MobiDB-lite"/>
    </source>
</evidence>
<feature type="domain" description="C2H2-type" evidence="12">
    <location>
        <begin position="819"/>
        <end position="846"/>
    </location>
</feature>
<protein>
    <submittedName>
        <fullName evidence="14">(apollo) hypothetical protein</fullName>
    </submittedName>
</protein>
<keyword evidence="8" id="KW-0539">Nucleus</keyword>
<sequence length="1306" mass="150238">MNNSTEQIFLVNSPGNQSVIGPLKISENTTSQVNLENVENFSNVCRTCATITEFVIPIFMGEGLQNNLAEKIHKHLPIQVSEQDVLPRVVCYQCASTLLAWHELVQCCVQADKALKTRLAVMQHKQKSSKHEARGNLHKESQAKSRKSVCVSSIKKVLIEYFKLSDEDLDHSGLEIICEKCNNESSFQTLQSFVEHLKLQHNFEITDKKSVENFIKEYVSIVEMLVAEDQIADLESEKGMVDIKIPRFYCPFCESAFSSTTRLFCHLNQHVDVCIEEGVTCCDNVYKDTKSFAVHLQEQHVNHPPNAANICQSCGFIAEDSQHLQSHVSKEHYVEKFDVNYVKERLENHDRWTPSRVNFDAYLSRVEAKTELKNNTIKVQNFNAVSAVDETVEMDDGSDDDQPLATIATKKSTDLYKKFYDALVSFRNHFVTEHKETKCEYPDFTDSSDSEEIMDDQSEDEDKNVNKFDDLTKCNMRIDKMNDETRLELNEVQRKINGKVFFTCKICDKNLSSAHTYIFHKRIHTGERPCVCHICGKQFRAPNGLQRHLTETHERLRRYACSFCPKNFANTQNLKQHIRIHTGERPFVCTHCGKRFTQSGSLHVHLKTHSEQFPFHCAECGAKFRLRAGLTRHRLKHSGERPHVCVQCGKGFRHKHDLFSHALSHTDPKPHTCSVCNAAFRQKRALKHHYKRVHENEPPREVVNHLVFNNLGQYHPILNECEVKVERSSEFESDSTHVEKQKDITETINKSLTIVNEDGKKYAHCGICEKNVSVGSWKRHVRSHVGEKRYSCHTCGLSFNDSGNLARHRRALHAKHRPFSCHICNKAFTRSSHLQDHVKSHSQSRDYVCDICGKASKSGAALRMHKKIHEDQFKFQCMECDSKFKRRGELKAHLTIHTGEKAHSCWFKDLNEFVAQTMGSTQYANSSNSLSKLGKTCEYCGIKQSDDLYTDHLITMHSESLFHCNECDTYLDRKDFILHMSIHVQYVANSDKKEALKKLRKRKSNKDKNENAVITTLKSNPSQNKETVEKTIKNCPRENSNNETPENEFSDHSDVEYFGRLPESVFEAIEDSQDSQCDNDPELPQTSENNELNENNDNSDISNECIKISKDLTPTARPASDSKTEKRHKKTRTCPICSKVYTASSSYFYHLKNSHQQSKDYECDVCGKRLGNKSSLAQHASIHVSERRLECRQCGKKFRSKASLYIHEQIHSNVKTWACNQCNRSFRWRTHLLRHLKRHSAEKSHICTSCGRGFKIHCDLLRHARTHTAGNFSCEKCGVKFAQHRYLKVHMIKKHSNKITGNESQN</sequence>
<feature type="domain" description="C2H2-type" evidence="12">
    <location>
        <begin position="1272"/>
        <end position="1300"/>
    </location>
</feature>
<feature type="domain" description="C2H2-type" evidence="12">
    <location>
        <begin position="643"/>
        <end position="670"/>
    </location>
</feature>
<dbReference type="PANTHER" id="PTHR47772">
    <property type="entry name" value="ZINC FINGER PROTEIN 200"/>
    <property type="match status" value="1"/>
</dbReference>
<feature type="compositionally biased region" description="Basic and acidic residues" evidence="11">
    <location>
        <begin position="1026"/>
        <end position="1036"/>
    </location>
</feature>
<dbReference type="GO" id="GO:0005634">
    <property type="term" value="C:nucleus"/>
    <property type="evidence" value="ECO:0007669"/>
    <property type="project" value="UniProtKB-SubCell"/>
</dbReference>
<dbReference type="FunFam" id="3.30.160.60:FF:000072">
    <property type="entry name" value="zinc finger protein 143 isoform X1"/>
    <property type="match status" value="1"/>
</dbReference>
<feature type="domain" description="ZAD" evidence="13">
    <location>
        <begin position="43"/>
        <end position="118"/>
    </location>
</feature>
<feature type="binding site" evidence="10">
    <location>
        <position position="94"/>
    </location>
    <ligand>
        <name>Zn(2+)</name>
        <dbReference type="ChEBI" id="CHEBI:29105"/>
    </ligand>
</feature>
<keyword evidence="5 10" id="KW-0862">Zinc</keyword>
<feature type="region of interest" description="Disordered" evidence="11">
    <location>
        <begin position="442"/>
        <end position="461"/>
    </location>
</feature>